<keyword evidence="2" id="KW-1185">Reference proteome</keyword>
<sequence length="36" mass="4009">MRLLLATANEIYMEPPEAMDLLGHDIAPDDALQLNL</sequence>
<proteinExistence type="predicted"/>
<gene>
    <name evidence="1" type="ORF">JKIAZH3_G4616</name>
</gene>
<evidence type="ECO:0000313" key="2">
    <source>
        <dbReference type="Proteomes" id="UP000836402"/>
    </source>
</evidence>
<dbReference type="Proteomes" id="UP000836402">
    <property type="component" value="Unassembled WGS sequence"/>
</dbReference>
<protein>
    <submittedName>
        <fullName evidence="1">Uncharacterized protein</fullName>
    </submittedName>
</protein>
<accession>A0ABN7J8I6</accession>
<feature type="non-terminal residue" evidence="1">
    <location>
        <position position="36"/>
    </location>
</feature>
<dbReference type="EMBL" id="CAJHJG010006727">
    <property type="protein sequence ID" value="CAD6958976.1"/>
    <property type="molecule type" value="Genomic_DNA"/>
</dbReference>
<organism evidence="1 2">
    <name type="scientific">Tilletia caries</name>
    <name type="common">wheat bunt fungus</name>
    <dbReference type="NCBI Taxonomy" id="13290"/>
    <lineage>
        <taxon>Eukaryota</taxon>
        <taxon>Fungi</taxon>
        <taxon>Dikarya</taxon>
        <taxon>Basidiomycota</taxon>
        <taxon>Ustilaginomycotina</taxon>
        <taxon>Exobasidiomycetes</taxon>
        <taxon>Tilletiales</taxon>
        <taxon>Tilletiaceae</taxon>
        <taxon>Tilletia</taxon>
    </lineage>
</organism>
<comment type="caution">
    <text evidence="1">The sequence shown here is derived from an EMBL/GenBank/DDBJ whole genome shotgun (WGS) entry which is preliminary data.</text>
</comment>
<name>A0ABN7J8I6_9BASI</name>
<reference evidence="1" key="1">
    <citation type="submission" date="2020-10" db="EMBL/GenBank/DDBJ databases">
        <authorList>
            <person name="Sedaghatjoo S."/>
        </authorList>
    </citation>
    <scope>NUCLEOTIDE SEQUENCE</scope>
    <source>
        <strain evidence="1">AZH3</strain>
    </source>
</reference>
<evidence type="ECO:0000313" key="1">
    <source>
        <dbReference type="EMBL" id="CAD6958976.1"/>
    </source>
</evidence>